<organism evidence="1 2">
    <name type="scientific">Bacillus manliponensis</name>
    <dbReference type="NCBI Taxonomy" id="574376"/>
    <lineage>
        <taxon>Bacteria</taxon>
        <taxon>Bacillati</taxon>
        <taxon>Bacillota</taxon>
        <taxon>Bacilli</taxon>
        <taxon>Bacillales</taxon>
        <taxon>Bacillaceae</taxon>
        <taxon>Bacillus</taxon>
        <taxon>Bacillus cereus group</taxon>
    </lineage>
</organism>
<name>A0A073JUV9_9BACI</name>
<evidence type="ECO:0000313" key="1">
    <source>
        <dbReference type="EMBL" id="KEK17936.1"/>
    </source>
</evidence>
<dbReference type="AlphaFoldDB" id="A0A073JUV9"/>
<sequence length="121" mass="14250">MEKMNVILSDGQALTYYVATVTTGEETYYFEINKDKNYFAVYLIDEHQRRLEISTILGSVEMIIDEEVRYNYWKALRSTINSDWVVSDGEYSERAMTKEEEEAFLFLKEKVLDEMSEGMPI</sequence>
<protein>
    <submittedName>
        <fullName evidence="1">Uncharacterized protein</fullName>
    </submittedName>
</protein>
<proteinExistence type="predicted"/>
<dbReference type="Proteomes" id="UP000027822">
    <property type="component" value="Unassembled WGS sequence"/>
</dbReference>
<dbReference type="EMBL" id="JOTN01000019">
    <property type="protein sequence ID" value="KEK17936.1"/>
    <property type="molecule type" value="Genomic_DNA"/>
</dbReference>
<keyword evidence="2" id="KW-1185">Reference proteome</keyword>
<comment type="caution">
    <text evidence="1">The sequence shown here is derived from an EMBL/GenBank/DDBJ whole genome shotgun (WGS) entry which is preliminary data.</text>
</comment>
<accession>A0A073JUV9</accession>
<reference evidence="1 2" key="1">
    <citation type="submission" date="2014-06" db="EMBL/GenBank/DDBJ databases">
        <title>Draft genome sequence of Bacillus manliponensis JCM 15802 (MCCC 1A00708).</title>
        <authorList>
            <person name="Lai Q."/>
            <person name="Liu Y."/>
            <person name="Shao Z."/>
        </authorList>
    </citation>
    <scope>NUCLEOTIDE SEQUENCE [LARGE SCALE GENOMIC DNA]</scope>
    <source>
        <strain evidence="1 2">JCM 15802</strain>
    </source>
</reference>
<dbReference type="RefSeq" id="WP_034642031.1">
    <property type="nucleotide sequence ID" value="NZ_CBCSJC010000016.1"/>
</dbReference>
<evidence type="ECO:0000313" key="2">
    <source>
        <dbReference type="Proteomes" id="UP000027822"/>
    </source>
</evidence>
<gene>
    <name evidence="1" type="ORF">BAMA_07825</name>
</gene>